<dbReference type="InterPro" id="IPR036590">
    <property type="entry name" value="SRAP-like"/>
</dbReference>
<dbReference type="GO" id="GO:0106300">
    <property type="term" value="P:protein-DNA covalent cross-linking repair"/>
    <property type="evidence" value="ECO:0007669"/>
    <property type="project" value="InterPro"/>
</dbReference>
<dbReference type="PANTHER" id="PTHR13604">
    <property type="entry name" value="DC12-RELATED"/>
    <property type="match status" value="1"/>
</dbReference>
<dbReference type="SUPFAM" id="SSF143081">
    <property type="entry name" value="BB1717-like"/>
    <property type="match status" value="1"/>
</dbReference>
<proteinExistence type="inferred from homology"/>
<dbReference type="EMBL" id="ACYY01000004">
    <property type="protein sequence ID" value="EEW26123.1"/>
    <property type="molecule type" value="Genomic_DNA"/>
</dbReference>
<keyword evidence="3" id="KW-0227">DNA damage</keyword>
<keyword evidence="4 8" id="KW-0378">Hydrolase</keyword>
<dbReference type="AlphaFoldDB" id="C8RYD5"/>
<evidence type="ECO:0000256" key="8">
    <source>
        <dbReference type="RuleBase" id="RU364100"/>
    </source>
</evidence>
<keyword evidence="7" id="KW-0456">Lyase</keyword>
<evidence type="ECO:0000256" key="3">
    <source>
        <dbReference type="ARBA" id="ARBA00022763"/>
    </source>
</evidence>
<dbReference type="InterPro" id="IPR003738">
    <property type="entry name" value="SRAP"/>
</dbReference>
<keyword evidence="5" id="KW-0190">Covalent protein-DNA linkage</keyword>
<comment type="similarity">
    <text evidence="1 8">Belongs to the SOS response-associated peptidase family.</text>
</comment>
<evidence type="ECO:0000256" key="2">
    <source>
        <dbReference type="ARBA" id="ARBA00022670"/>
    </source>
</evidence>
<evidence type="ECO:0000256" key="6">
    <source>
        <dbReference type="ARBA" id="ARBA00023125"/>
    </source>
</evidence>
<accession>C8RYD5</accession>
<dbReference type="eggNOG" id="COG2135">
    <property type="taxonomic scope" value="Bacteria"/>
</dbReference>
<dbReference type="PANTHER" id="PTHR13604:SF0">
    <property type="entry name" value="ABASIC SITE PROCESSING PROTEIN HMCES"/>
    <property type="match status" value="1"/>
</dbReference>
<dbReference type="RefSeq" id="WP_008028322.1">
    <property type="nucleotide sequence ID" value="NZ_ACYY01000004.1"/>
</dbReference>
<keyword evidence="10" id="KW-1185">Reference proteome</keyword>
<dbReference type="GO" id="GO:0006508">
    <property type="term" value="P:proteolysis"/>
    <property type="evidence" value="ECO:0007669"/>
    <property type="project" value="UniProtKB-KW"/>
</dbReference>
<comment type="caution">
    <text evidence="9">The sequence shown here is derived from an EMBL/GenBank/DDBJ whole genome shotgun (WGS) entry which is preliminary data.</text>
</comment>
<evidence type="ECO:0000256" key="4">
    <source>
        <dbReference type="ARBA" id="ARBA00022801"/>
    </source>
</evidence>
<reference evidence="9 10" key="1">
    <citation type="submission" date="2009-08" db="EMBL/GenBank/DDBJ databases">
        <title>The draft genome of Rhodobacter sp. SW2.</title>
        <authorList>
            <consortium name="US DOE Joint Genome Institute (JGI-PGF)"/>
            <person name="Lucas S."/>
            <person name="Copeland A."/>
            <person name="Lapidus A."/>
            <person name="Glavina del Rio T."/>
            <person name="Tice H."/>
            <person name="Bruce D."/>
            <person name="Goodwin L."/>
            <person name="Pitluck S."/>
            <person name="Larimer F."/>
            <person name="Land M.L."/>
            <person name="Hauser L."/>
            <person name="Emerson D."/>
        </authorList>
    </citation>
    <scope>NUCLEOTIDE SEQUENCE [LARGE SCALE GENOMIC DNA]</scope>
    <source>
        <strain evidence="9 10">SW2</strain>
    </source>
</reference>
<dbReference type="GO" id="GO:0003697">
    <property type="term" value="F:single-stranded DNA binding"/>
    <property type="evidence" value="ECO:0007669"/>
    <property type="project" value="InterPro"/>
</dbReference>
<organism evidence="9 10">
    <name type="scientific">Rhodobacter ferrooxidans</name>
    <dbReference type="NCBI Taxonomy" id="371731"/>
    <lineage>
        <taxon>Bacteria</taxon>
        <taxon>Pseudomonadati</taxon>
        <taxon>Pseudomonadota</taxon>
        <taxon>Alphaproteobacteria</taxon>
        <taxon>Rhodobacterales</taxon>
        <taxon>Rhodobacter group</taxon>
        <taxon>Rhodobacter</taxon>
    </lineage>
</organism>
<name>C8RYD5_9RHOB</name>
<dbReference type="GO" id="GO:0016829">
    <property type="term" value="F:lyase activity"/>
    <property type="evidence" value="ECO:0007669"/>
    <property type="project" value="UniProtKB-KW"/>
</dbReference>
<evidence type="ECO:0000256" key="1">
    <source>
        <dbReference type="ARBA" id="ARBA00008136"/>
    </source>
</evidence>
<protein>
    <recommendedName>
        <fullName evidence="8">Abasic site processing protein</fullName>
        <ecNumber evidence="8">3.4.-.-</ecNumber>
    </recommendedName>
</protein>
<gene>
    <name evidence="9" type="ORF">Rsw2DRAFT_0813</name>
</gene>
<evidence type="ECO:0000256" key="5">
    <source>
        <dbReference type="ARBA" id="ARBA00023124"/>
    </source>
</evidence>
<evidence type="ECO:0000313" key="10">
    <source>
        <dbReference type="Proteomes" id="UP000010121"/>
    </source>
</evidence>
<dbReference type="Gene3D" id="3.90.1680.10">
    <property type="entry name" value="SOS response associated peptidase-like"/>
    <property type="match status" value="1"/>
</dbReference>
<dbReference type="OrthoDB" id="9782620at2"/>
<dbReference type="EC" id="3.4.-.-" evidence="8"/>
<dbReference type="STRING" id="371731.Rsw2DRAFT_0813"/>
<sequence>MCGRFTMTHPDTAMAQLFDAVLGNDLPPVPRFNICPTQPVAVVTADGGRRLRAMRWGFLPVWYDTPSGGPLLINARADTVAVKPAFREAVRARRCLVPASGFYEWSAGKDGARLPWYVTRSDGGVMAFAAIWQSWERGGVAMDTCALITTEAGPDMAAIHHRQPVLVPPADWPLWLGEAGHGAAVLMQAGAAGELRAHRVGMAVNSNRAVGPELIEPLIQPLA</sequence>
<keyword evidence="6" id="KW-0238">DNA-binding</keyword>
<dbReference type="Proteomes" id="UP000010121">
    <property type="component" value="Unassembled WGS sequence"/>
</dbReference>
<evidence type="ECO:0000256" key="7">
    <source>
        <dbReference type="ARBA" id="ARBA00023239"/>
    </source>
</evidence>
<dbReference type="Pfam" id="PF02586">
    <property type="entry name" value="SRAP"/>
    <property type="match status" value="1"/>
</dbReference>
<dbReference type="GO" id="GO:0008233">
    <property type="term" value="F:peptidase activity"/>
    <property type="evidence" value="ECO:0007669"/>
    <property type="project" value="UniProtKB-KW"/>
</dbReference>
<evidence type="ECO:0000313" key="9">
    <source>
        <dbReference type="EMBL" id="EEW26123.1"/>
    </source>
</evidence>
<keyword evidence="2 8" id="KW-0645">Protease</keyword>